<dbReference type="SUPFAM" id="SSF53474">
    <property type="entry name" value="alpha/beta-Hydrolases"/>
    <property type="match status" value="1"/>
</dbReference>
<proteinExistence type="predicted"/>
<protein>
    <submittedName>
        <fullName evidence="1">Uncharacterized protein</fullName>
    </submittedName>
</protein>
<gene>
    <name evidence="1" type="ORF">Athai_45550</name>
</gene>
<evidence type="ECO:0000313" key="2">
    <source>
        <dbReference type="Proteomes" id="UP000611640"/>
    </source>
</evidence>
<dbReference type="RefSeq" id="WP_203963317.1">
    <property type="nucleotide sequence ID" value="NZ_AP023355.1"/>
</dbReference>
<name>A0A7R7DT29_9ACTN</name>
<keyword evidence="2" id="KW-1185">Reference proteome</keyword>
<dbReference type="KEGG" id="atl:Athai_45550"/>
<accession>A0A7R7DT29</accession>
<dbReference type="AlphaFoldDB" id="A0A7R7DT29"/>
<organism evidence="1 2">
    <name type="scientific">Actinocatenispora thailandica</name>
    <dbReference type="NCBI Taxonomy" id="227318"/>
    <lineage>
        <taxon>Bacteria</taxon>
        <taxon>Bacillati</taxon>
        <taxon>Actinomycetota</taxon>
        <taxon>Actinomycetes</taxon>
        <taxon>Micromonosporales</taxon>
        <taxon>Micromonosporaceae</taxon>
        <taxon>Actinocatenispora</taxon>
    </lineage>
</organism>
<reference evidence="1 2" key="1">
    <citation type="submission" date="2020-08" db="EMBL/GenBank/DDBJ databases">
        <title>Whole genome shotgun sequence of Actinocatenispora thailandica NBRC 105041.</title>
        <authorList>
            <person name="Komaki H."/>
            <person name="Tamura T."/>
        </authorList>
    </citation>
    <scope>NUCLEOTIDE SEQUENCE [LARGE SCALE GENOMIC DNA]</scope>
    <source>
        <strain evidence="1 2">NBRC 105041</strain>
    </source>
</reference>
<sequence>MLADDGLALIDRLGLDEYDLGGVSLGGQVVLRMLVRGARPRRAVLVGQGIDTITAATGRTGTYRAAMTAIIDGQPLAPGTPEANLAYWVGRLGNDPQALLHVLDSRVATARDALRELACPTLVALGEQDHDHASADELAAALPDARFLRVPGDHFTSLAAPELRTAIAAFLG</sequence>
<evidence type="ECO:0000313" key="1">
    <source>
        <dbReference type="EMBL" id="BCJ37052.1"/>
    </source>
</evidence>
<dbReference type="InterPro" id="IPR029058">
    <property type="entry name" value="AB_hydrolase_fold"/>
</dbReference>
<dbReference type="Gene3D" id="3.40.50.1820">
    <property type="entry name" value="alpha/beta hydrolase"/>
    <property type="match status" value="1"/>
</dbReference>
<dbReference type="EMBL" id="AP023355">
    <property type="protein sequence ID" value="BCJ37052.1"/>
    <property type="molecule type" value="Genomic_DNA"/>
</dbReference>
<dbReference type="Proteomes" id="UP000611640">
    <property type="component" value="Chromosome"/>
</dbReference>